<dbReference type="PANTHER" id="PTHR43110:SF1">
    <property type="entry name" value="THIOL PEROXIDASE"/>
    <property type="match status" value="1"/>
</dbReference>
<evidence type="ECO:0000256" key="2">
    <source>
        <dbReference type="ARBA" id="ARBA00022862"/>
    </source>
</evidence>
<dbReference type="InterPro" id="IPR000866">
    <property type="entry name" value="AhpC/TSA"/>
</dbReference>
<dbReference type="PANTHER" id="PTHR43110">
    <property type="entry name" value="THIOL PEROXIDASE"/>
    <property type="match status" value="1"/>
</dbReference>
<comment type="caution">
    <text evidence="6">The sequence shown here is derived from an EMBL/GenBank/DDBJ whole genome shotgun (WGS) entry which is preliminary data.</text>
</comment>
<reference evidence="6 7" key="1">
    <citation type="journal article" date="2015" name="Genome Announc.">
        <title>Expanding the biotechnology potential of lactobacilli through comparative genomics of 213 strains and associated genera.</title>
        <authorList>
            <person name="Sun Z."/>
            <person name="Harris H.M."/>
            <person name="McCann A."/>
            <person name="Guo C."/>
            <person name="Argimon S."/>
            <person name="Zhang W."/>
            <person name="Yang X."/>
            <person name="Jeffery I.B."/>
            <person name="Cooney J.C."/>
            <person name="Kagawa T.F."/>
            <person name="Liu W."/>
            <person name="Song Y."/>
            <person name="Salvetti E."/>
            <person name="Wrobel A."/>
            <person name="Rasinkangas P."/>
            <person name="Parkhill J."/>
            <person name="Rea M.C."/>
            <person name="O'Sullivan O."/>
            <person name="Ritari J."/>
            <person name="Douillard F.P."/>
            <person name="Paul Ross R."/>
            <person name="Yang R."/>
            <person name="Briner A.E."/>
            <person name="Felis G.E."/>
            <person name="de Vos W.M."/>
            <person name="Barrangou R."/>
            <person name="Klaenhammer T.R."/>
            <person name="Caufield P.W."/>
            <person name="Cui Y."/>
            <person name="Zhang H."/>
            <person name="O'Toole P.W."/>
        </authorList>
    </citation>
    <scope>NUCLEOTIDE SEQUENCE [LARGE SCALE GENOMIC DNA]</scope>
    <source>
        <strain evidence="6 7">DSM 24302</strain>
    </source>
</reference>
<dbReference type="STRING" id="1423802.FC56_GL000377"/>
<dbReference type="Pfam" id="PF00578">
    <property type="entry name" value="AhpC-TSA"/>
    <property type="match status" value="1"/>
</dbReference>
<dbReference type="InterPro" id="IPR013766">
    <property type="entry name" value="Thioredoxin_domain"/>
</dbReference>
<evidence type="ECO:0000256" key="4">
    <source>
        <dbReference type="ARBA" id="ARBA00023284"/>
    </source>
</evidence>
<keyword evidence="7" id="KW-1185">Reference proteome</keyword>
<dbReference type="GO" id="GO:0008379">
    <property type="term" value="F:thioredoxin peroxidase activity"/>
    <property type="evidence" value="ECO:0007669"/>
    <property type="project" value="InterPro"/>
</dbReference>
<dbReference type="PROSITE" id="PS51352">
    <property type="entry name" value="THIOREDOXIN_2"/>
    <property type="match status" value="1"/>
</dbReference>
<dbReference type="RefSeq" id="WP_054668999.1">
    <property type="nucleotide sequence ID" value="NZ_AYZR01000008.1"/>
</dbReference>
<evidence type="ECO:0000313" key="7">
    <source>
        <dbReference type="Proteomes" id="UP000051256"/>
    </source>
</evidence>
<dbReference type="AlphaFoldDB" id="A0A0R2D0Y6"/>
<evidence type="ECO:0000256" key="3">
    <source>
        <dbReference type="ARBA" id="ARBA00023157"/>
    </source>
</evidence>
<evidence type="ECO:0000313" key="6">
    <source>
        <dbReference type="EMBL" id="KRM93660.1"/>
    </source>
</evidence>
<evidence type="ECO:0000256" key="1">
    <source>
        <dbReference type="ARBA" id="ARBA00022559"/>
    </source>
</evidence>
<dbReference type="Proteomes" id="UP000051256">
    <property type="component" value="Unassembled WGS sequence"/>
</dbReference>
<gene>
    <name evidence="6" type="ORF">FC56_GL000377</name>
</gene>
<keyword evidence="3" id="KW-1015">Disulfide bond</keyword>
<keyword evidence="4" id="KW-0676">Redox-active center</keyword>
<name>A0A0R2D0Y6_9LACO</name>
<dbReference type="SUPFAM" id="SSF52833">
    <property type="entry name" value="Thioredoxin-like"/>
    <property type="match status" value="1"/>
</dbReference>
<sequence length="170" mass="19046">MQITIGGQSESLFGNPPEVGDQLPKFKVQNAEGNWVKTADIIGRITMLSTVPDINTPVCSLETKRFNKEADMYPDARFITVSNNTIEQQRDWCAAEGVANLQLLSDEELSLGYAMKVYLPNNGTLARTIFLVDQTGKIVYRQIVPELHDEPDYKEALAALNQITQRRVDD</sequence>
<evidence type="ECO:0000259" key="5">
    <source>
        <dbReference type="PROSITE" id="PS51352"/>
    </source>
</evidence>
<organism evidence="6 7">
    <name type="scientific">Lentilactobacillus senioris DSM 24302 = JCM 17472</name>
    <dbReference type="NCBI Taxonomy" id="1423802"/>
    <lineage>
        <taxon>Bacteria</taxon>
        <taxon>Bacillati</taxon>
        <taxon>Bacillota</taxon>
        <taxon>Bacilli</taxon>
        <taxon>Lactobacillales</taxon>
        <taxon>Lactobacillaceae</taxon>
        <taxon>Lentilactobacillus</taxon>
    </lineage>
</organism>
<keyword evidence="1 6" id="KW-0560">Oxidoreductase</keyword>
<dbReference type="InterPro" id="IPR002065">
    <property type="entry name" value="TPX"/>
</dbReference>
<proteinExistence type="predicted"/>
<dbReference type="Gene3D" id="3.40.30.10">
    <property type="entry name" value="Glutaredoxin"/>
    <property type="match status" value="1"/>
</dbReference>
<feature type="domain" description="Thioredoxin" evidence="5">
    <location>
        <begin position="17"/>
        <end position="165"/>
    </location>
</feature>
<keyword evidence="2" id="KW-0049">Antioxidant</keyword>
<dbReference type="EMBL" id="AYZR01000008">
    <property type="protein sequence ID" value="KRM93660.1"/>
    <property type="molecule type" value="Genomic_DNA"/>
</dbReference>
<accession>A0A0R2D0Y6</accession>
<dbReference type="InterPro" id="IPR050455">
    <property type="entry name" value="Tpx_Peroxidase_subfamily"/>
</dbReference>
<protein>
    <submittedName>
        <fullName evidence="6">Thiol peroxidase</fullName>
    </submittedName>
</protein>
<dbReference type="InterPro" id="IPR036249">
    <property type="entry name" value="Thioredoxin-like_sf"/>
</dbReference>
<dbReference type="CDD" id="cd03014">
    <property type="entry name" value="PRX_Atyp2cys"/>
    <property type="match status" value="1"/>
</dbReference>
<dbReference type="PATRIC" id="fig|1423802.4.peg.388"/>
<keyword evidence="1 6" id="KW-0575">Peroxidase</keyword>